<dbReference type="InterPro" id="IPR037523">
    <property type="entry name" value="VOC_core"/>
</dbReference>
<dbReference type="Proteomes" id="UP000231019">
    <property type="component" value="Unassembled WGS sequence"/>
</dbReference>
<comment type="caution">
    <text evidence="2">The sequence shown here is derived from an EMBL/GenBank/DDBJ whole genome shotgun (WGS) entry which is preliminary data.</text>
</comment>
<evidence type="ECO:0000313" key="2">
    <source>
        <dbReference type="EMBL" id="PIW17701.1"/>
    </source>
</evidence>
<dbReference type="PANTHER" id="PTHR33993">
    <property type="entry name" value="GLYOXALASE-RELATED"/>
    <property type="match status" value="1"/>
</dbReference>
<evidence type="ECO:0000259" key="1">
    <source>
        <dbReference type="PROSITE" id="PS51819"/>
    </source>
</evidence>
<evidence type="ECO:0000313" key="3">
    <source>
        <dbReference type="Proteomes" id="UP000231019"/>
    </source>
</evidence>
<feature type="domain" description="VOC" evidence="1">
    <location>
        <begin position="8"/>
        <end position="124"/>
    </location>
</feature>
<reference evidence="2 3" key="1">
    <citation type="submission" date="2017-09" db="EMBL/GenBank/DDBJ databases">
        <title>Depth-based differentiation of microbial function through sediment-hosted aquifers and enrichment of novel symbionts in the deep terrestrial subsurface.</title>
        <authorList>
            <person name="Probst A.J."/>
            <person name="Ladd B."/>
            <person name="Jarett J.K."/>
            <person name="Geller-Mcgrath D.E."/>
            <person name="Sieber C.M."/>
            <person name="Emerson J.B."/>
            <person name="Anantharaman K."/>
            <person name="Thomas B.C."/>
            <person name="Malmstrom R."/>
            <person name="Stieglmeier M."/>
            <person name="Klingl A."/>
            <person name="Woyke T."/>
            <person name="Ryan C.M."/>
            <person name="Banfield J.F."/>
        </authorList>
    </citation>
    <scope>NUCLEOTIDE SEQUENCE [LARGE SCALE GENOMIC DNA]</scope>
    <source>
        <strain evidence="2">CG17_big_fil_post_rev_8_21_14_2_50_48_46</strain>
    </source>
</reference>
<sequence>MNPICLNQLAYVILFVRDVARAATFYHDCLGLPVLYQDSHWAELEMQGFKLALHYSENPLAQTASAHVPTLVFAVAEIAATRRALCAQGVSVSPLVLVAEMEDQVGVSADFRDPEGHSLSLYSRMSLEDWNQLQEVGDD</sequence>
<dbReference type="PANTHER" id="PTHR33993:SF14">
    <property type="entry name" value="GB|AAF24581.1"/>
    <property type="match status" value="1"/>
</dbReference>
<name>A0A2M7G6M1_9BACT</name>
<organism evidence="2 3">
    <name type="scientific">bacterium (Candidatus Blackallbacteria) CG17_big_fil_post_rev_8_21_14_2_50_48_46</name>
    <dbReference type="NCBI Taxonomy" id="2014261"/>
    <lineage>
        <taxon>Bacteria</taxon>
        <taxon>Candidatus Blackallbacteria</taxon>
    </lineage>
</organism>
<protein>
    <submittedName>
        <fullName evidence="2">Glyoxalase</fullName>
    </submittedName>
</protein>
<dbReference type="InterPro" id="IPR052164">
    <property type="entry name" value="Anthracycline_SecMetBiosynth"/>
</dbReference>
<dbReference type="InterPro" id="IPR029068">
    <property type="entry name" value="Glyas_Bleomycin-R_OHBP_Dase"/>
</dbReference>
<dbReference type="Gene3D" id="3.10.180.10">
    <property type="entry name" value="2,3-Dihydroxybiphenyl 1,2-Dioxygenase, domain 1"/>
    <property type="match status" value="1"/>
</dbReference>
<dbReference type="Pfam" id="PF00903">
    <property type="entry name" value="Glyoxalase"/>
    <property type="match status" value="1"/>
</dbReference>
<dbReference type="PROSITE" id="PS51819">
    <property type="entry name" value="VOC"/>
    <property type="match status" value="1"/>
</dbReference>
<dbReference type="EMBL" id="PFFQ01000021">
    <property type="protein sequence ID" value="PIW17701.1"/>
    <property type="molecule type" value="Genomic_DNA"/>
</dbReference>
<accession>A0A2M7G6M1</accession>
<proteinExistence type="predicted"/>
<dbReference type="InterPro" id="IPR004360">
    <property type="entry name" value="Glyas_Fos-R_dOase_dom"/>
</dbReference>
<gene>
    <name evidence="2" type="ORF">COW36_07585</name>
</gene>
<dbReference type="SUPFAM" id="SSF54593">
    <property type="entry name" value="Glyoxalase/Bleomycin resistance protein/Dihydroxybiphenyl dioxygenase"/>
    <property type="match status" value="1"/>
</dbReference>
<dbReference type="AlphaFoldDB" id="A0A2M7G6M1"/>